<evidence type="ECO:0000256" key="3">
    <source>
        <dbReference type="ARBA" id="ARBA00022679"/>
    </source>
</evidence>
<evidence type="ECO:0000256" key="2">
    <source>
        <dbReference type="ARBA" id="ARBA00022527"/>
    </source>
</evidence>
<gene>
    <name evidence="11" type="ORF">E6O75_ATG05285</name>
</gene>
<keyword evidence="12" id="KW-1185">Reference proteome</keyword>
<dbReference type="GO" id="GO:0035556">
    <property type="term" value="P:intracellular signal transduction"/>
    <property type="evidence" value="ECO:0007669"/>
    <property type="project" value="TreeGrafter"/>
</dbReference>
<evidence type="ECO:0000256" key="7">
    <source>
        <dbReference type="ARBA" id="ARBA00047899"/>
    </source>
</evidence>
<keyword evidence="2" id="KW-0723">Serine/threonine-protein kinase</keyword>
<sequence length="597" mass="67606">MPRNIVYGKRSNKAPPFAVSNIFLNSSPTKILRPSTATSSKSGHGTIEEATIALERLEIIENRENRNNERDIPFNSAPGPKENRTARQRTALGVRDSNSRGPTKTRDIIQKHLNSTRDGKTIQEIVEEAIPQAVQDAIVPHSEAMSGDQPELPKIRTTTPDPSCDPHIAPLISLTNEQTLPISFQDWWTEFALKFDISKIAEASYGEVYRLTLLAPKADLGSTGESVFKVMVVKPDPRTEDPTKKKSKAQEMREERMSEMASVESEVKLLRTMTEVPGFTNFRALHILKGRPPQPFVGAWKEWNAGRKRGQKSLFPDPSKKPSYSDDTIWAVIEMEDAGTDIDELQNKGKLTTVYEVWDVFWQVVIAIAKGETNSKFEHRDLHCGNVCVRNRTSSSHNGRNASEGGLGFTNLETTIIDYTLSRAELPRSNHPASFSMSTNSRRSSVDSDDDEKEIAYLDLTHVSLDYLFMANAELDYQYEMYRHMRSALYFSDPSKQFDDGSKKEAEDSGRTWKGFHPQTNLVWLWWILHKLLEHMKKPDKRDVKAQELVSVLENTERILDVKKTKPRLVLDSASWLVSRALEEGWLDEADVRDTSG</sequence>
<evidence type="ECO:0000256" key="8">
    <source>
        <dbReference type="ARBA" id="ARBA00048679"/>
    </source>
</evidence>
<evidence type="ECO:0000259" key="10">
    <source>
        <dbReference type="SMART" id="SM01331"/>
    </source>
</evidence>
<dbReference type="PANTHER" id="PTHR24419">
    <property type="entry name" value="INTERLEUKIN-1 RECEPTOR-ASSOCIATED KINASE"/>
    <property type="match status" value="1"/>
</dbReference>
<evidence type="ECO:0000256" key="1">
    <source>
        <dbReference type="ARBA" id="ARBA00012513"/>
    </source>
</evidence>
<evidence type="ECO:0000313" key="11">
    <source>
        <dbReference type="EMBL" id="TID20521.1"/>
    </source>
</evidence>
<dbReference type="InterPro" id="IPR011009">
    <property type="entry name" value="Kinase-like_dom_sf"/>
</dbReference>
<dbReference type="Pfam" id="PF12330">
    <property type="entry name" value="Haspin_kinase"/>
    <property type="match status" value="1"/>
</dbReference>
<comment type="caution">
    <text evidence="11">The sequence shown here is derived from an EMBL/GenBank/DDBJ whole genome shotgun (WGS) entry which is preliminary data.</text>
</comment>
<feature type="domain" description="Serine/threonine-protein kinase haspin C-terminal" evidence="10">
    <location>
        <begin position="466"/>
        <end position="575"/>
    </location>
</feature>
<keyword evidence="3" id="KW-0808">Transferase</keyword>
<dbReference type="PANTHER" id="PTHR24419:SF18">
    <property type="entry name" value="SERINE_THREONINE-PROTEIN KINASE HASPIN"/>
    <property type="match status" value="1"/>
</dbReference>
<proteinExistence type="predicted"/>
<evidence type="ECO:0000256" key="4">
    <source>
        <dbReference type="ARBA" id="ARBA00022741"/>
    </source>
</evidence>
<name>A0A4Z1P7M1_9PEZI</name>
<accession>A0A4Z1P7M1</accession>
<dbReference type="EC" id="2.7.11.1" evidence="1"/>
<dbReference type="SMART" id="SM01331">
    <property type="entry name" value="DUF3635"/>
    <property type="match status" value="1"/>
</dbReference>
<evidence type="ECO:0000256" key="5">
    <source>
        <dbReference type="ARBA" id="ARBA00022777"/>
    </source>
</evidence>
<dbReference type="GO" id="GO:0005634">
    <property type="term" value="C:nucleus"/>
    <property type="evidence" value="ECO:0007669"/>
    <property type="project" value="TreeGrafter"/>
</dbReference>
<dbReference type="SUPFAM" id="SSF56112">
    <property type="entry name" value="Protein kinase-like (PK-like)"/>
    <property type="match status" value="1"/>
</dbReference>
<dbReference type="EMBL" id="SNSC02000010">
    <property type="protein sequence ID" value="TID20521.1"/>
    <property type="molecule type" value="Genomic_DNA"/>
</dbReference>
<comment type="catalytic activity">
    <reaction evidence="7">
        <text>L-threonyl-[protein] + ATP = O-phospho-L-threonyl-[protein] + ADP + H(+)</text>
        <dbReference type="Rhea" id="RHEA:46608"/>
        <dbReference type="Rhea" id="RHEA-COMP:11060"/>
        <dbReference type="Rhea" id="RHEA-COMP:11605"/>
        <dbReference type="ChEBI" id="CHEBI:15378"/>
        <dbReference type="ChEBI" id="CHEBI:30013"/>
        <dbReference type="ChEBI" id="CHEBI:30616"/>
        <dbReference type="ChEBI" id="CHEBI:61977"/>
        <dbReference type="ChEBI" id="CHEBI:456216"/>
        <dbReference type="EC" id="2.7.11.1"/>
    </reaction>
</comment>
<dbReference type="AlphaFoldDB" id="A0A4Z1P7M1"/>
<dbReference type="Proteomes" id="UP000298493">
    <property type="component" value="Unassembled WGS sequence"/>
</dbReference>
<dbReference type="InterPro" id="IPR024604">
    <property type="entry name" value="GSG2_C"/>
</dbReference>
<dbReference type="GO" id="GO:0000278">
    <property type="term" value="P:mitotic cell cycle"/>
    <property type="evidence" value="ECO:0007669"/>
    <property type="project" value="TreeGrafter"/>
</dbReference>
<dbReference type="GO" id="GO:0072354">
    <property type="term" value="F:histone H3T3 kinase activity"/>
    <property type="evidence" value="ECO:0007669"/>
    <property type="project" value="TreeGrafter"/>
</dbReference>
<evidence type="ECO:0000256" key="9">
    <source>
        <dbReference type="SAM" id="MobiDB-lite"/>
    </source>
</evidence>
<keyword evidence="6" id="KW-0067">ATP-binding</keyword>
<dbReference type="GO" id="GO:0005737">
    <property type="term" value="C:cytoplasm"/>
    <property type="evidence" value="ECO:0007669"/>
    <property type="project" value="TreeGrafter"/>
</dbReference>
<dbReference type="Gene3D" id="1.10.510.10">
    <property type="entry name" value="Transferase(Phosphotransferase) domain 1"/>
    <property type="match status" value="1"/>
</dbReference>
<organism evidence="11 12">
    <name type="scientific">Venturia nashicola</name>
    <dbReference type="NCBI Taxonomy" id="86259"/>
    <lineage>
        <taxon>Eukaryota</taxon>
        <taxon>Fungi</taxon>
        <taxon>Dikarya</taxon>
        <taxon>Ascomycota</taxon>
        <taxon>Pezizomycotina</taxon>
        <taxon>Dothideomycetes</taxon>
        <taxon>Pleosporomycetidae</taxon>
        <taxon>Venturiales</taxon>
        <taxon>Venturiaceae</taxon>
        <taxon>Venturia</taxon>
    </lineage>
</organism>
<keyword evidence="4" id="KW-0547">Nucleotide-binding</keyword>
<evidence type="ECO:0000313" key="12">
    <source>
        <dbReference type="Proteomes" id="UP000298493"/>
    </source>
</evidence>
<keyword evidence="5" id="KW-0418">Kinase</keyword>
<dbReference type="Gene3D" id="3.30.200.20">
    <property type="entry name" value="Phosphorylase Kinase, domain 1"/>
    <property type="match status" value="1"/>
</dbReference>
<protein>
    <recommendedName>
        <fullName evidence="1">non-specific serine/threonine protein kinase</fullName>
        <ecNumber evidence="1">2.7.11.1</ecNumber>
    </recommendedName>
</protein>
<feature type="region of interest" description="Disordered" evidence="9">
    <location>
        <begin position="64"/>
        <end position="105"/>
    </location>
</feature>
<evidence type="ECO:0000256" key="6">
    <source>
        <dbReference type="ARBA" id="ARBA00022840"/>
    </source>
</evidence>
<dbReference type="GO" id="GO:0005524">
    <property type="term" value="F:ATP binding"/>
    <property type="evidence" value="ECO:0007669"/>
    <property type="project" value="UniProtKB-KW"/>
</dbReference>
<dbReference type="STRING" id="86259.A0A4Z1P7M1"/>
<reference evidence="11 12" key="1">
    <citation type="submission" date="2019-04" db="EMBL/GenBank/DDBJ databases">
        <title>High contiguity whole genome sequence and gene annotation resource for two Venturia nashicola isolates.</title>
        <authorList>
            <person name="Prokchorchik M."/>
            <person name="Won K."/>
            <person name="Lee Y."/>
            <person name="Choi E.D."/>
            <person name="Segonzac C."/>
            <person name="Sohn K.H."/>
        </authorList>
    </citation>
    <scope>NUCLEOTIDE SEQUENCE [LARGE SCALE GENOMIC DNA]</scope>
    <source>
        <strain evidence="11 12">PRI2</strain>
    </source>
</reference>
<comment type="catalytic activity">
    <reaction evidence="8">
        <text>L-seryl-[protein] + ATP = O-phospho-L-seryl-[protein] + ADP + H(+)</text>
        <dbReference type="Rhea" id="RHEA:17989"/>
        <dbReference type="Rhea" id="RHEA-COMP:9863"/>
        <dbReference type="Rhea" id="RHEA-COMP:11604"/>
        <dbReference type="ChEBI" id="CHEBI:15378"/>
        <dbReference type="ChEBI" id="CHEBI:29999"/>
        <dbReference type="ChEBI" id="CHEBI:30616"/>
        <dbReference type="ChEBI" id="CHEBI:83421"/>
        <dbReference type="ChEBI" id="CHEBI:456216"/>
        <dbReference type="EC" id="2.7.11.1"/>
    </reaction>
</comment>